<dbReference type="GeneID" id="41976844"/>
<dbReference type="EMBL" id="SKBQ01000068">
    <property type="protein sequence ID" value="TPX09353.1"/>
    <property type="molecule type" value="Genomic_DNA"/>
</dbReference>
<reference evidence="2 3" key="1">
    <citation type="submission" date="2019-06" db="EMBL/GenBank/DDBJ databases">
        <title>Draft genome sequence of the filamentous fungus Phialemoniopsis curvata isolated from diesel fuel.</title>
        <authorList>
            <person name="Varaljay V.A."/>
            <person name="Lyon W.J."/>
            <person name="Crouch A.L."/>
            <person name="Drake C.E."/>
            <person name="Hollomon J.M."/>
            <person name="Nadeau L.J."/>
            <person name="Nunn H.S."/>
            <person name="Stevenson B.S."/>
            <person name="Bojanowski C.L."/>
            <person name="Crookes-Goodson W.J."/>
        </authorList>
    </citation>
    <scope>NUCLEOTIDE SEQUENCE [LARGE SCALE GENOMIC DNA]</scope>
    <source>
        <strain evidence="2 3">D216</strain>
    </source>
</reference>
<dbReference type="Proteomes" id="UP000319257">
    <property type="component" value="Unassembled WGS sequence"/>
</dbReference>
<evidence type="ECO:0000256" key="1">
    <source>
        <dbReference type="SAM" id="MobiDB-lite"/>
    </source>
</evidence>
<keyword evidence="3" id="KW-1185">Reference proteome</keyword>
<dbReference type="RefSeq" id="XP_030991064.1">
    <property type="nucleotide sequence ID" value="XM_031144358.1"/>
</dbReference>
<evidence type="ECO:0000313" key="2">
    <source>
        <dbReference type="EMBL" id="TPX09353.1"/>
    </source>
</evidence>
<sequence length="80" mass="8342">MRESALPYFLRQYANSTTASAAQCAKDQPAGFESETGKVDIATGSIGKHGTAHVPATGKERPSPPSPAPPTPEDESDTVE</sequence>
<name>A0A507ANM5_9PEZI</name>
<dbReference type="AlphaFoldDB" id="A0A507ANM5"/>
<gene>
    <name evidence="2" type="ORF">E0L32_009397</name>
</gene>
<feature type="region of interest" description="Disordered" evidence="1">
    <location>
        <begin position="41"/>
        <end position="80"/>
    </location>
</feature>
<protein>
    <submittedName>
        <fullName evidence="2">Uncharacterized protein</fullName>
    </submittedName>
</protein>
<accession>A0A507ANM5</accession>
<dbReference type="InParanoid" id="A0A507ANM5"/>
<evidence type="ECO:0000313" key="3">
    <source>
        <dbReference type="Proteomes" id="UP000319257"/>
    </source>
</evidence>
<proteinExistence type="predicted"/>
<comment type="caution">
    <text evidence="2">The sequence shown here is derived from an EMBL/GenBank/DDBJ whole genome shotgun (WGS) entry which is preliminary data.</text>
</comment>
<organism evidence="2 3">
    <name type="scientific">Thyridium curvatum</name>
    <dbReference type="NCBI Taxonomy" id="1093900"/>
    <lineage>
        <taxon>Eukaryota</taxon>
        <taxon>Fungi</taxon>
        <taxon>Dikarya</taxon>
        <taxon>Ascomycota</taxon>
        <taxon>Pezizomycotina</taxon>
        <taxon>Sordariomycetes</taxon>
        <taxon>Sordariomycetidae</taxon>
        <taxon>Thyridiales</taxon>
        <taxon>Thyridiaceae</taxon>
        <taxon>Thyridium</taxon>
    </lineage>
</organism>